<dbReference type="EMBL" id="CM037625">
    <property type="protein sequence ID" value="KAH7997939.1"/>
    <property type="molecule type" value="Genomic_DNA"/>
</dbReference>
<evidence type="ECO:0000313" key="2">
    <source>
        <dbReference type="Proteomes" id="UP000827872"/>
    </source>
</evidence>
<organism evidence="1 2">
    <name type="scientific">Sphaerodactylus townsendi</name>
    <dbReference type="NCBI Taxonomy" id="933632"/>
    <lineage>
        <taxon>Eukaryota</taxon>
        <taxon>Metazoa</taxon>
        <taxon>Chordata</taxon>
        <taxon>Craniata</taxon>
        <taxon>Vertebrata</taxon>
        <taxon>Euteleostomi</taxon>
        <taxon>Lepidosauria</taxon>
        <taxon>Squamata</taxon>
        <taxon>Bifurcata</taxon>
        <taxon>Gekkota</taxon>
        <taxon>Sphaerodactylidae</taxon>
        <taxon>Sphaerodactylus</taxon>
    </lineage>
</organism>
<dbReference type="Proteomes" id="UP000827872">
    <property type="component" value="Linkage Group LG12"/>
</dbReference>
<reference evidence="1" key="1">
    <citation type="submission" date="2021-08" db="EMBL/GenBank/DDBJ databases">
        <title>The first chromosome-level gecko genome reveals the dynamic sex chromosomes of Neotropical dwarf geckos (Sphaerodactylidae: Sphaerodactylus).</title>
        <authorList>
            <person name="Pinto B.J."/>
            <person name="Keating S.E."/>
            <person name="Gamble T."/>
        </authorList>
    </citation>
    <scope>NUCLEOTIDE SEQUENCE</scope>
    <source>
        <strain evidence="1">TG3544</strain>
    </source>
</reference>
<comment type="caution">
    <text evidence="1">The sequence shown here is derived from an EMBL/GenBank/DDBJ whole genome shotgun (WGS) entry which is preliminary data.</text>
</comment>
<keyword evidence="2" id="KW-1185">Reference proteome</keyword>
<proteinExistence type="predicted"/>
<accession>A0ACB8EZC2</accession>
<gene>
    <name evidence="1" type="ORF">K3G42_010653</name>
</gene>
<sequence>MQQPRTTRALAGPPGPSCRPWPSSVSSWLRCPARPGHGGHGPTMTINALEWLLRVSLACTLQLLLPEWRVIHGRAPRASDSHHVAVVVGASVGGFPWLWSDPMALVVVKCVRRRKQQKLNHG</sequence>
<evidence type="ECO:0000313" key="1">
    <source>
        <dbReference type="EMBL" id="KAH7997939.1"/>
    </source>
</evidence>
<name>A0ACB8EZC2_9SAUR</name>
<protein>
    <submittedName>
        <fullName evidence="1">Uncharacterized protein</fullName>
    </submittedName>
</protein>